<keyword evidence="1" id="KW-1133">Transmembrane helix</keyword>
<accession>A0ABX2LFI1</accession>
<gene>
    <name evidence="2" type="ORF">HTZ84_22355</name>
</gene>
<dbReference type="EMBL" id="JABUQZ010000003">
    <property type="protein sequence ID" value="NUC75010.1"/>
    <property type="molecule type" value="Genomic_DNA"/>
</dbReference>
<name>A0ABX2LFI1_9EURY</name>
<feature type="transmembrane region" description="Helical" evidence="1">
    <location>
        <begin position="51"/>
        <end position="69"/>
    </location>
</feature>
<evidence type="ECO:0000313" key="3">
    <source>
        <dbReference type="Proteomes" id="UP001016761"/>
    </source>
</evidence>
<sequence>MATDTDGPPGPLSEFGETRVSEAARERAERIDAQTSTWCYYLSLSTGLCSLVAWLAAVVGVVAIAYAFLSSGTTSVDWWNPILNAAIGAALARLSEYFENPDMEDLV</sequence>
<protein>
    <submittedName>
        <fullName evidence="2">Uncharacterized protein</fullName>
    </submittedName>
</protein>
<dbReference type="Proteomes" id="UP001016761">
    <property type="component" value="Unassembled WGS sequence"/>
</dbReference>
<comment type="caution">
    <text evidence="2">The sequence shown here is derived from an EMBL/GenBank/DDBJ whole genome shotgun (WGS) entry which is preliminary data.</text>
</comment>
<keyword evidence="1" id="KW-0472">Membrane</keyword>
<evidence type="ECO:0000313" key="2">
    <source>
        <dbReference type="EMBL" id="NUC75010.1"/>
    </source>
</evidence>
<proteinExistence type="predicted"/>
<evidence type="ECO:0000256" key="1">
    <source>
        <dbReference type="SAM" id="Phobius"/>
    </source>
</evidence>
<organism evidence="2 3">
    <name type="scientific">Haloterrigena gelatinilytica</name>
    <dbReference type="NCBI Taxonomy" id="2741724"/>
    <lineage>
        <taxon>Archaea</taxon>
        <taxon>Methanobacteriati</taxon>
        <taxon>Methanobacteriota</taxon>
        <taxon>Stenosarchaea group</taxon>
        <taxon>Halobacteria</taxon>
        <taxon>Halobacteriales</taxon>
        <taxon>Natrialbaceae</taxon>
        <taxon>Haloterrigena</taxon>
    </lineage>
</organism>
<dbReference type="RefSeq" id="WP_174682848.1">
    <property type="nucleotide sequence ID" value="NZ_JABUQZ010000003.1"/>
</dbReference>
<keyword evidence="3" id="KW-1185">Reference proteome</keyword>
<keyword evidence="1" id="KW-0812">Transmembrane</keyword>
<reference evidence="2 3" key="1">
    <citation type="submission" date="2020-06" db="EMBL/GenBank/DDBJ databases">
        <title>Haloterrigena sp. nov., an extremely halophilic archaeon isolated from a saline sediment.</title>
        <authorList>
            <person name="Liu B.-B."/>
        </authorList>
    </citation>
    <scope>NUCLEOTIDE SEQUENCE [LARGE SCALE GENOMIC DNA]</scope>
    <source>
        <strain evidence="2 3">SYSU A558-1</strain>
    </source>
</reference>